<proteinExistence type="predicted"/>
<evidence type="ECO:0000256" key="1">
    <source>
        <dbReference type="SAM" id="MobiDB-lite"/>
    </source>
</evidence>
<feature type="transmembrane region" description="Helical" evidence="2">
    <location>
        <begin position="166"/>
        <end position="186"/>
    </location>
</feature>
<reference evidence="3 4" key="1">
    <citation type="submission" date="2024-04" db="EMBL/GenBank/DDBJ databases">
        <title>Tritrichomonas musculus Genome.</title>
        <authorList>
            <person name="Alves-Ferreira E."/>
            <person name="Grigg M."/>
            <person name="Lorenzi H."/>
            <person name="Galac M."/>
        </authorList>
    </citation>
    <scope>NUCLEOTIDE SEQUENCE [LARGE SCALE GENOMIC DNA]</scope>
    <source>
        <strain evidence="3 4">EAF2021</strain>
    </source>
</reference>
<dbReference type="Proteomes" id="UP001470230">
    <property type="component" value="Unassembled WGS sequence"/>
</dbReference>
<keyword evidence="2" id="KW-1133">Transmembrane helix</keyword>
<dbReference type="EMBL" id="JAPFFF010000006">
    <property type="protein sequence ID" value="KAK8887137.1"/>
    <property type="molecule type" value="Genomic_DNA"/>
</dbReference>
<evidence type="ECO:0000256" key="2">
    <source>
        <dbReference type="SAM" id="Phobius"/>
    </source>
</evidence>
<sequence length="226" mass="25726">MIFYFFIIGTFSARPPQQTLDELVLGEWTIQATSFSQNSPSIQTINYYSTSLKESFNAKTFEGEIYTLDSSKERKSLVDSIRFVFDQDDYTLISVFFNETEPIANLHIESSQNGLATSCGNLLLSNYTYFLSILSYKAVELTVYDHENNGITIYKMSRTVKEPKGGSGQSLTSLIFPLLILAYLIFGKDKQNNNVNDDTNHQENENNNGNGEQEKEEEENVHEKKD</sequence>
<protein>
    <recommendedName>
        <fullName evidence="5">Lipocalin-like domain-containing protein</fullName>
    </recommendedName>
</protein>
<keyword evidence="2" id="KW-0812">Transmembrane</keyword>
<keyword evidence="4" id="KW-1185">Reference proteome</keyword>
<accession>A0ABR2K7N3</accession>
<gene>
    <name evidence="3" type="ORF">M9Y10_038175</name>
</gene>
<organism evidence="3 4">
    <name type="scientific">Tritrichomonas musculus</name>
    <dbReference type="NCBI Taxonomy" id="1915356"/>
    <lineage>
        <taxon>Eukaryota</taxon>
        <taxon>Metamonada</taxon>
        <taxon>Parabasalia</taxon>
        <taxon>Tritrichomonadida</taxon>
        <taxon>Tritrichomonadidae</taxon>
        <taxon>Tritrichomonas</taxon>
    </lineage>
</organism>
<evidence type="ECO:0000313" key="3">
    <source>
        <dbReference type="EMBL" id="KAK8887137.1"/>
    </source>
</evidence>
<evidence type="ECO:0000313" key="4">
    <source>
        <dbReference type="Proteomes" id="UP001470230"/>
    </source>
</evidence>
<evidence type="ECO:0008006" key="5">
    <source>
        <dbReference type="Google" id="ProtNLM"/>
    </source>
</evidence>
<comment type="caution">
    <text evidence="3">The sequence shown here is derived from an EMBL/GenBank/DDBJ whole genome shotgun (WGS) entry which is preliminary data.</text>
</comment>
<feature type="region of interest" description="Disordered" evidence="1">
    <location>
        <begin position="194"/>
        <end position="226"/>
    </location>
</feature>
<keyword evidence="2" id="KW-0472">Membrane</keyword>
<name>A0ABR2K7N3_9EUKA</name>